<dbReference type="InterPro" id="IPR012334">
    <property type="entry name" value="Pectin_lyas_fold"/>
</dbReference>
<proteinExistence type="predicted"/>
<dbReference type="EMBL" id="JXMW01000025">
    <property type="protein sequence ID" value="OQD58188.1"/>
    <property type="molecule type" value="Genomic_DNA"/>
</dbReference>
<accession>A0A1V6N0H4</accession>
<dbReference type="Pfam" id="PF13229">
    <property type="entry name" value="Beta_helix"/>
    <property type="match status" value="1"/>
</dbReference>
<gene>
    <name evidence="2" type="ORF">MBBAR_25c00010</name>
</gene>
<evidence type="ECO:0000313" key="3">
    <source>
        <dbReference type="Proteomes" id="UP000191661"/>
    </source>
</evidence>
<dbReference type="InterPro" id="IPR039448">
    <property type="entry name" value="Beta_helix"/>
</dbReference>
<dbReference type="Proteomes" id="UP000191661">
    <property type="component" value="Unassembled WGS sequence"/>
</dbReference>
<dbReference type="InterPro" id="IPR006626">
    <property type="entry name" value="PbH1"/>
</dbReference>
<feature type="non-terminal residue" evidence="2">
    <location>
        <position position="958"/>
    </location>
</feature>
<evidence type="ECO:0000313" key="2">
    <source>
        <dbReference type="EMBL" id="OQD58188.1"/>
    </source>
</evidence>
<organism evidence="2 3">
    <name type="scientific">Methanobrevibacter arboriphilus JCM 13429 = DSM 1125</name>
    <dbReference type="NCBI Taxonomy" id="1300164"/>
    <lineage>
        <taxon>Archaea</taxon>
        <taxon>Methanobacteriati</taxon>
        <taxon>Methanobacteriota</taxon>
        <taxon>Methanomada group</taxon>
        <taxon>Methanobacteria</taxon>
        <taxon>Methanobacteriales</taxon>
        <taxon>Methanobacteriaceae</taxon>
        <taxon>Methanobrevibacter</taxon>
    </lineage>
</organism>
<protein>
    <submittedName>
        <fullName evidence="2">Adhesin-like protein</fullName>
    </submittedName>
</protein>
<comment type="caution">
    <text evidence="2">The sequence shown here is derived from an EMBL/GenBank/DDBJ whole genome shotgun (WGS) entry which is preliminary data.</text>
</comment>
<reference evidence="2 3" key="1">
    <citation type="submission" date="2014-12" db="EMBL/GenBank/DDBJ databases">
        <title>Genome sequence of Methanobrevibacter arboriphilicus DH1, DSM1125.</title>
        <authorList>
            <person name="Poehlein A."/>
            <person name="Thauer R.K."/>
            <person name="Seedorf H."/>
            <person name="Daniel R."/>
        </authorList>
    </citation>
    <scope>NUCLEOTIDE SEQUENCE [LARGE SCALE GENOMIC DNA]</scope>
    <source>
        <strain evidence="2 3">DH1</strain>
    </source>
</reference>
<dbReference type="AlphaFoldDB" id="A0A1V6N0H4"/>
<name>A0A1V6N0H4_METAZ</name>
<feature type="domain" description="Right handed beta helix" evidence="1">
    <location>
        <begin position="195"/>
        <end position="363"/>
    </location>
</feature>
<sequence length="958" mass="100899">MIGSGGEKTKMFTINRLFKPIIFVICVLFIFLALSSASAANHNFTTANNTQQFQNVINNDNDNELLISFANGEYSGWGQLNISRNATIVGKNRGGAKFTTSSGTLFNITATNVKIINLTISGYATAIKSNCSDLTVSDNNITTSGFSINLSSSGSANPITGVVIKDNIIKSSISTDYSGVVSLFGKSTDKTVFDVLFSGNNITGGRSGVYLGDGSTGSPVSSANLVFENNNITGTSRGVYLLASYSKNISITFANNNITGTFSTGVDLGAYSSNNTNITFANNNITGTLTGVYLSTSTNKNISITFANNNITTASEGVTLIVTISNNTNITFANNNITGTSRGVYLGAERSNNTNITFANNNIIGKSSNGVYLGAYSSNNTNITFANNNITGTSDGVFMRAYTDNNTNITFANNNITGTSGPGVDLFASSSNNTNITFANNNITGVNYGVYVLLYNGNVKGVNFLNNTINATNGDGFYFYNDDGVTNATDFIIRGNTIFATNAGLNFTGLSVGSLVNVTVEYNRIIASVGVNITGHNDNSSFDRNWWGVNDITGMILGVDTLNHFILNITNTSSLDGVHFGDNVSFMLLVLNTTLSNDGVEFLPDFVVNGTFNGADFNSSRVDGFVYNATATAGVQTLAATLDNVDDTVAFNAQLTTNSSIIVSNDPVSIGNNVTISGQLDNFTGIAGVNVTVDGNLYTDVSVNGTGGWNFNYTTNRTGTITVTVSYVGNDNYTGFTNSTSFEVLRNSTNSSIIVASVQIGTNVIISGELEGYVGNGSDILTVSVDGNVYNNVTINSTGGWSLNYTTNRTGNITVNVTYAGNYNYTAFTNSTTFEVVKNSTNSSIIVASVQIGTNANITGELEGYVGNGSDSLTVSVDGNVYNNVTINSNGGWSLNYTTNRTGNITVTVSYAGNDNYTGFTNATSFTVNLNDTNSTIIVNLDSVNIGNNVTISGQLVG</sequence>
<dbReference type="Gene3D" id="2.160.20.10">
    <property type="entry name" value="Single-stranded right-handed beta-helix, Pectin lyase-like"/>
    <property type="match status" value="2"/>
</dbReference>
<dbReference type="InterPro" id="IPR011050">
    <property type="entry name" value="Pectin_lyase_fold/virulence"/>
</dbReference>
<keyword evidence="3" id="KW-1185">Reference proteome</keyword>
<dbReference type="SUPFAM" id="SSF51126">
    <property type="entry name" value="Pectin lyase-like"/>
    <property type="match status" value="2"/>
</dbReference>
<evidence type="ECO:0000259" key="1">
    <source>
        <dbReference type="Pfam" id="PF13229"/>
    </source>
</evidence>
<dbReference type="SMART" id="SM00710">
    <property type="entry name" value="PbH1"/>
    <property type="match status" value="17"/>
</dbReference>